<dbReference type="PANTHER" id="PTHR43531:SF11">
    <property type="entry name" value="METHYL-ACCEPTING CHEMOTAXIS PROTEIN 3"/>
    <property type="match status" value="1"/>
</dbReference>
<keyword evidence="5" id="KW-0472">Membrane</keyword>
<keyword evidence="5" id="KW-1133">Transmembrane helix</keyword>
<dbReference type="EMBL" id="BSPT01000006">
    <property type="protein sequence ID" value="GLT04027.1"/>
    <property type="molecule type" value="Genomic_DNA"/>
</dbReference>
<dbReference type="CDD" id="cd11386">
    <property type="entry name" value="MCP_signal"/>
    <property type="match status" value="1"/>
</dbReference>
<evidence type="ECO:0000256" key="2">
    <source>
        <dbReference type="ARBA" id="ARBA00029447"/>
    </source>
</evidence>
<keyword evidence="9" id="KW-1185">Reference proteome</keyword>
<dbReference type="InterPro" id="IPR024478">
    <property type="entry name" value="HlyB_4HB_MCP"/>
</dbReference>
<dbReference type="CDD" id="cd06225">
    <property type="entry name" value="HAMP"/>
    <property type="match status" value="1"/>
</dbReference>
<evidence type="ECO:0000259" key="7">
    <source>
        <dbReference type="PROSITE" id="PS50885"/>
    </source>
</evidence>
<feature type="coiled-coil region" evidence="4">
    <location>
        <begin position="275"/>
        <end position="312"/>
    </location>
</feature>
<feature type="transmembrane region" description="Helical" evidence="5">
    <location>
        <begin position="203"/>
        <end position="228"/>
    </location>
</feature>
<dbReference type="Proteomes" id="UP001157117">
    <property type="component" value="Unassembled WGS sequence"/>
</dbReference>
<dbReference type="Pfam" id="PF12729">
    <property type="entry name" value="4HB_MCP_1"/>
    <property type="match status" value="1"/>
</dbReference>
<keyword evidence="3" id="KW-0807">Transducer</keyword>
<dbReference type="PROSITE" id="PS50111">
    <property type="entry name" value="CHEMOTAXIS_TRANSDUC_2"/>
    <property type="match status" value="1"/>
</dbReference>
<evidence type="ECO:0008006" key="10">
    <source>
        <dbReference type="Google" id="ProtNLM"/>
    </source>
</evidence>
<dbReference type="InterPro" id="IPR003660">
    <property type="entry name" value="HAMP_dom"/>
</dbReference>
<evidence type="ECO:0000256" key="5">
    <source>
        <dbReference type="SAM" id="Phobius"/>
    </source>
</evidence>
<evidence type="ECO:0000259" key="6">
    <source>
        <dbReference type="PROSITE" id="PS50111"/>
    </source>
</evidence>
<dbReference type="InterPro" id="IPR004089">
    <property type="entry name" value="MCPsignal_dom"/>
</dbReference>
<dbReference type="Gene3D" id="1.10.8.500">
    <property type="entry name" value="HAMP domain in histidine kinase"/>
    <property type="match status" value="1"/>
</dbReference>
<dbReference type="SUPFAM" id="SSF58104">
    <property type="entry name" value="Methyl-accepting chemotaxis protein (MCP) signaling domain"/>
    <property type="match status" value="1"/>
</dbReference>
<keyword evidence="1" id="KW-0145">Chemotaxis</keyword>
<organism evidence="8 9">
    <name type="scientific">Sphingomonas psychrolutea</name>
    <dbReference type="NCBI Taxonomy" id="1259676"/>
    <lineage>
        <taxon>Bacteria</taxon>
        <taxon>Pseudomonadati</taxon>
        <taxon>Pseudomonadota</taxon>
        <taxon>Alphaproteobacteria</taxon>
        <taxon>Sphingomonadales</taxon>
        <taxon>Sphingomonadaceae</taxon>
        <taxon>Sphingomonas</taxon>
    </lineage>
</organism>
<dbReference type="SUPFAM" id="SSF158472">
    <property type="entry name" value="HAMP domain-like"/>
    <property type="match status" value="1"/>
</dbReference>
<comment type="caution">
    <text evidence="8">The sequence shown here is derived from an EMBL/GenBank/DDBJ whole genome shotgun (WGS) entry which is preliminary data.</text>
</comment>
<gene>
    <name evidence="8" type="ORF">GCM10007926_09570</name>
</gene>
<keyword evidence="4" id="KW-0175">Coiled coil</keyword>
<comment type="similarity">
    <text evidence="2">Belongs to the methyl-accepting chemotaxis (MCP) protein family.</text>
</comment>
<proteinExistence type="inferred from homology"/>
<dbReference type="SMART" id="SM00304">
    <property type="entry name" value="HAMP"/>
    <property type="match status" value="2"/>
</dbReference>
<dbReference type="Pfam" id="PF00672">
    <property type="entry name" value="HAMP"/>
    <property type="match status" value="1"/>
</dbReference>
<feature type="coiled-coil region" evidence="4">
    <location>
        <begin position="378"/>
        <end position="405"/>
    </location>
</feature>
<evidence type="ECO:0000256" key="3">
    <source>
        <dbReference type="PROSITE-ProRule" id="PRU00284"/>
    </source>
</evidence>
<sequence length="661" mass="69801">MGSHARRWDVLIPSGLKFMSNIKIKVMLPLLFAVVVLLGLGQGVMAVKFITDVKAQVDVIGRERMPRTLAIAEMDSRFAEVRRNYAIMLSSVGSREVARVGALLNQSVVARDAAFSAFGSSISRPATRASFDRLMTAIAKYDVLGAKLMELKAAYDSEGARAIFVGEMTDVAKATSALVTEMIEANNQTTDAVIVEADSVSAFALYATLGFMLVACVLAVAAVALSILRVVRPIGQITQAMNGLAGGDTASEIPFGGRKDELGEMAAAVAVFRDNAIERANLERKAEENRNLSEEERVAREEQKAREAAEVQFAVDQLAEGLSRLSAGDLAVQLNAAFAGQLDALRTNFNHSVSRLQDAMRAVGENARAIDAGANEILSAAEDLSKRTEQQAASVEETAAALEQVTTAVKDSSIRAEEAGALVARTREGAERSGEVVGRAVAAMQEIERSSGEIGSIIGVIDDIAFQTNLLALNAGVEAARAGEAGKGFAVVAQEVRELAQRSANAAKEIKALITTSGDQVRNGVHLVGETGQALEMIVTEVQEINRNVGAIVTSAREQSTGLHEINTAVNTMDQGTQQNAAMVEQQTAASHNLAQQAAALMALMAQFKLDAGQPSQVAQPVRVATPASRPAASPARALGQKLAGAFRGNAAVATESWTEF</sequence>
<feature type="domain" description="Methyl-accepting transducer" evidence="6">
    <location>
        <begin position="366"/>
        <end position="595"/>
    </location>
</feature>
<feature type="domain" description="HAMP" evidence="7">
    <location>
        <begin position="228"/>
        <end position="281"/>
    </location>
</feature>
<dbReference type="PROSITE" id="PS50885">
    <property type="entry name" value="HAMP"/>
    <property type="match status" value="2"/>
</dbReference>
<dbReference type="PANTHER" id="PTHR43531">
    <property type="entry name" value="PROTEIN ICFG"/>
    <property type="match status" value="1"/>
</dbReference>
<accession>A0ABQ6E8D3</accession>
<feature type="domain" description="HAMP" evidence="7">
    <location>
        <begin position="309"/>
        <end position="361"/>
    </location>
</feature>
<dbReference type="InterPro" id="IPR051310">
    <property type="entry name" value="MCP_chemotaxis"/>
</dbReference>
<evidence type="ECO:0000256" key="4">
    <source>
        <dbReference type="SAM" id="Coils"/>
    </source>
</evidence>
<keyword evidence="5" id="KW-0812">Transmembrane</keyword>
<dbReference type="SMART" id="SM00283">
    <property type="entry name" value="MA"/>
    <property type="match status" value="1"/>
</dbReference>
<dbReference type="Pfam" id="PF00015">
    <property type="entry name" value="MCPsignal"/>
    <property type="match status" value="1"/>
</dbReference>
<evidence type="ECO:0000313" key="8">
    <source>
        <dbReference type="EMBL" id="GLT04027.1"/>
    </source>
</evidence>
<name>A0ABQ6E8D3_9SPHN</name>
<dbReference type="Gene3D" id="1.10.287.950">
    <property type="entry name" value="Methyl-accepting chemotaxis protein"/>
    <property type="match status" value="1"/>
</dbReference>
<evidence type="ECO:0000313" key="9">
    <source>
        <dbReference type="Proteomes" id="UP001157117"/>
    </source>
</evidence>
<evidence type="ECO:0000256" key="1">
    <source>
        <dbReference type="ARBA" id="ARBA00022500"/>
    </source>
</evidence>
<protein>
    <recommendedName>
        <fullName evidence="10">Methyl-accepting chemotaxis protein</fullName>
    </recommendedName>
</protein>
<reference evidence="9" key="1">
    <citation type="journal article" date="2019" name="Int. J. Syst. Evol. Microbiol.">
        <title>The Global Catalogue of Microorganisms (GCM) 10K type strain sequencing project: providing services to taxonomists for standard genome sequencing and annotation.</title>
        <authorList>
            <consortium name="The Broad Institute Genomics Platform"/>
            <consortium name="The Broad Institute Genome Sequencing Center for Infectious Disease"/>
            <person name="Wu L."/>
            <person name="Ma J."/>
        </authorList>
    </citation>
    <scope>NUCLEOTIDE SEQUENCE [LARGE SCALE GENOMIC DNA]</scope>
    <source>
        <strain evidence="9">NBRC 109639</strain>
    </source>
</reference>